<sequence length="66" mass="7507">MQPLVIHPENSDQLTAIKAILKVLKVPYESQEEVSLPKVTKTDIDKAYNGHREGLYTVVEGEDLWK</sequence>
<reference evidence="1 2" key="1">
    <citation type="submission" date="2019-03" db="EMBL/GenBank/DDBJ databases">
        <title>Genomic Encyclopedia of Archaeal and Bacterial Type Strains, Phase II (KMG-II): from individual species to whole genera.</title>
        <authorList>
            <person name="Goeker M."/>
        </authorList>
    </citation>
    <scope>NUCLEOTIDE SEQUENCE [LARGE SCALE GENOMIC DNA]</scope>
    <source>
        <strain evidence="1 2">DSM 19034</strain>
    </source>
</reference>
<accession>A0A4R6II30</accession>
<dbReference type="Pfam" id="PF10884">
    <property type="entry name" value="DUF2683"/>
    <property type="match status" value="1"/>
</dbReference>
<dbReference type="RefSeq" id="WP_133556200.1">
    <property type="nucleotide sequence ID" value="NZ_SNWM01000003.1"/>
</dbReference>
<dbReference type="OrthoDB" id="827255at2"/>
<evidence type="ECO:0000313" key="2">
    <source>
        <dbReference type="Proteomes" id="UP000295499"/>
    </source>
</evidence>
<keyword evidence="2" id="KW-1185">Reference proteome</keyword>
<dbReference type="EMBL" id="SNWM01000003">
    <property type="protein sequence ID" value="TDO21586.1"/>
    <property type="molecule type" value="Genomic_DNA"/>
</dbReference>
<dbReference type="AlphaFoldDB" id="A0A4R6II30"/>
<dbReference type="Proteomes" id="UP000295499">
    <property type="component" value="Unassembled WGS sequence"/>
</dbReference>
<evidence type="ECO:0000313" key="1">
    <source>
        <dbReference type="EMBL" id="TDO21586.1"/>
    </source>
</evidence>
<protein>
    <submittedName>
        <fullName evidence="1">Uncharacterized protein</fullName>
    </submittedName>
</protein>
<gene>
    <name evidence="1" type="ORF">CLV32_2691</name>
</gene>
<comment type="caution">
    <text evidence="1">The sequence shown here is derived from an EMBL/GenBank/DDBJ whole genome shotgun (WGS) entry which is preliminary data.</text>
</comment>
<organism evidence="1 2">
    <name type="scientific">Pedobacter duraquae</name>
    <dbReference type="NCBI Taxonomy" id="425511"/>
    <lineage>
        <taxon>Bacteria</taxon>
        <taxon>Pseudomonadati</taxon>
        <taxon>Bacteroidota</taxon>
        <taxon>Sphingobacteriia</taxon>
        <taxon>Sphingobacteriales</taxon>
        <taxon>Sphingobacteriaceae</taxon>
        <taxon>Pedobacter</taxon>
    </lineage>
</organism>
<proteinExistence type="predicted"/>
<dbReference type="InterPro" id="IPR020271">
    <property type="entry name" value="Uncharacterised_MJ1172"/>
</dbReference>
<name>A0A4R6II30_9SPHI</name>